<name>A0A286AEQ2_9SPHI</name>
<gene>
    <name evidence="1" type="ORF">SAMN06297358_4101</name>
</gene>
<evidence type="ECO:0000313" key="1">
    <source>
        <dbReference type="EMBL" id="SOD20384.1"/>
    </source>
</evidence>
<protein>
    <submittedName>
        <fullName evidence="1">Uncharacterized protein</fullName>
    </submittedName>
</protein>
<proteinExistence type="predicted"/>
<dbReference type="RefSeq" id="WP_138765876.1">
    <property type="nucleotide sequence ID" value="NZ_OCMT01000005.1"/>
</dbReference>
<organism evidence="1 2">
    <name type="scientific">Pedobacter xixiisoli</name>
    <dbReference type="NCBI Taxonomy" id="1476464"/>
    <lineage>
        <taxon>Bacteria</taxon>
        <taxon>Pseudomonadati</taxon>
        <taxon>Bacteroidota</taxon>
        <taxon>Sphingobacteriia</taxon>
        <taxon>Sphingobacteriales</taxon>
        <taxon>Sphingobacteriaceae</taxon>
        <taxon>Pedobacter</taxon>
    </lineage>
</organism>
<reference evidence="2" key="1">
    <citation type="submission" date="2017-09" db="EMBL/GenBank/DDBJ databases">
        <authorList>
            <person name="Varghese N."/>
            <person name="Submissions S."/>
        </authorList>
    </citation>
    <scope>NUCLEOTIDE SEQUENCE [LARGE SCALE GENOMIC DNA]</scope>
    <source>
        <strain evidence="2">CGMCC 1.12803</strain>
    </source>
</reference>
<dbReference type="EMBL" id="OCMT01000005">
    <property type="protein sequence ID" value="SOD20384.1"/>
    <property type="molecule type" value="Genomic_DNA"/>
</dbReference>
<evidence type="ECO:0000313" key="2">
    <source>
        <dbReference type="Proteomes" id="UP000219281"/>
    </source>
</evidence>
<keyword evidence="2" id="KW-1185">Reference proteome</keyword>
<dbReference type="AlphaFoldDB" id="A0A286AEQ2"/>
<accession>A0A286AEQ2</accession>
<dbReference type="Proteomes" id="UP000219281">
    <property type="component" value="Unassembled WGS sequence"/>
</dbReference>
<sequence>MRAIIISKKIFAIKLVICLLSCDTPRLYMLNNSLNDKLTCDGNNFELFFSKSLVNTSEAITIKNLGDDNLKVTKLELNGKALEFEINKQDNVARIGVHSQRFAEKDKIHLVFSINQCRYDKTYAIGRVVKVSK</sequence>